<evidence type="ECO:0000259" key="9">
    <source>
        <dbReference type="PROSITE" id="PS51384"/>
    </source>
</evidence>
<sequence>MPTLTAFSCGIEDTHGQTITYIFGKALKKLPPKKGFKSYIYNYKRVNMSHLTKIKSIENLTHDVLRVVLDKPAGITYIPGQAADIALNKLGWSDKENCFTFTSLPEDDEVEFTIKTYPDHHGMTNELLSAQPGDEVLIYDSFGDIYFKGPGMFIAGGAGVTPFIAMIKDLEKQNRLNGNKLIFANKGKADIILEDYFKSVLDGNFINILSNEDLDGYEHGYISPEIIKKYDEDDLNYYYLCGPPPMMEAIEGHLHALGIASEFIVKESF</sequence>
<keyword evidence="7" id="KW-0408">Iron</keyword>
<dbReference type="AlphaFoldDB" id="A0A448NQP2"/>
<keyword evidence="4" id="KW-0479">Metal-binding</keyword>
<dbReference type="InterPro" id="IPR039261">
    <property type="entry name" value="FNR_nucleotide-bd"/>
</dbReference>
<dbReference type="Pfam" id="PF00175">
    <property type="entry name" value="NAD_binding_1"/>
    <property type="match status" value="1"/>
</dbReference>
<dbReference type="GO" id="GO:0051537">
    <property type="term" value="F:2 iron, 2 sulfur cluster binding"/>
    <property type="evidence" value="ECO:0007669"/>
    <property type="project" value="UniProtKB-KW"/>
</dbReference>
<keyword evidence="10" id="KW-0223">Dioxygenase</keyword>
<keyword evidence="8" id="KW-0411">Iron-sulfur</keyword>
<evidence type="ECO:0000313" key="11">
    <source>
        <dbReference type="Proteomes" id="UP000270036"/>
    </source>
</evidence>
<dbReference type="STRING" id="266748.HY04_11455"/>
<evidence type="ECO:0000313" key="10">
    <source>
        <dbReference type="EMBL" id="VEH98993.1"/>
    </source>
</evidence>
<evidence type="ECO:0000256" key="7">
    <source>
        <dbReference type="ARBA" id="ARBA00023004"/>
    </source>
</evidence>
<name>A0A448NQP2_9FLAO</name>
<dbReference type="PANTHER" id="PTHR47354:SF8">
    <property type="entry name" value="1,2-PHENYLACETYL-COA EPOXIDASE, SUBUNIT E"/>
    <property type="match status" value="1"/>
</dbReference>
<dbReference type="InterPro" id="IPR001433">
    <property type="entry name" value="OxRdtase_FAD/NAD-bd"/>
</dbReference>
<dbReference type="GO" id="GO:0046872">
    <property type="term" value="F:metal ion binding"/>
    <property type="evidence" value="ECO:0007669"/>
    <property type="project" value="UniProtKB-KW"/>
</dbReference>
<dbReference type="KEGG" id="cant:NCTC13489_01278"/>
<keyword evidence="5" id="KW-0274">FAD</keyword>
<dbReference type="Gene3D" id="3.40.50.80">
    <property type="entry name" value="Nucleotide-binding domain of ferredoxin-NADP reductase (FNR) module"/>
    <property type="match status" value="1"/>
</dbReference>
<dbReference type="EMBL" id="LR134441">
    <property type="protein sequence ID" value="VEH98993.1"/>
    <property type="molecule type" value="Genomic_DNA"/>
</dbReference>
<protein>
    <submittedName>
        <fullName evidence="10">2-halobenzoate 1,2-dioxygenase electron transfer component</fullName>
    </submittedName>
</protein>
<dbReference type="PRINTS" id="PR00410">
    <property type="entry name" value="PHEHYDRXLASE"/>
</dbReference>
<keyword evidence="6" id="KW-0560">Oxidoreductase</keyword>
<evidence type="ECO:0000256" key="1">
    <source>
        <dbReference type="ARBA" id="ARBA00001974"/>
    </source>
</evidence>
<gene>
    <name evidence="10" type="primary">cbdC</name>
    <name evidence="10" type="ORF">NCTC13489_01278</name>
</gene>
<dbReference type="Gene3D" id="2.40.30.10">
    <property type="entry name" value="Translation factors"/>
    <property type="match status" value="1"/>
</dbReference>
<organism evidence="10 11">
    <name type="scientific">Kaistella antarctica</name>
    <dbReference type="NCBI Taxonomy" id="266748"/>
    <lineage>
        <taxon>Bacteria</taxon>
        <taxon>Pseudomonadati</taxon>
        <taxon>Bacteroidota</taxon>
        <taxon>Flavobacteriia</taxon>
        <taxon>Flavobacteriales</taxon>
        <taxon>Weeksellaceae</taxon>
        <taxon>Chryseobacterium group</taxon>
        <taxon>Kaistella</taxon>
    </lineage>
</organism>
<evidence type="ECO:0000256" key="5">
    <source>
        <dbReference type="ARBA" id="ARBA00022827"/>
    </source>
</evidence>
<dbReference type="InterPro" id="IPR050415">
    <property type="entry name" value="MRET"/>
</dbReference>
<comment type="cofactor">
    <cofactor evidence="1">
        <name>FAD</name>
        <dbReference type="ChEBI" id="CHEBI:57692"/>
    </cofactor>
</comment>
<dbReference type="SUPFAM" id="SSF52343">
    <property type="entry name" value="Ferredoxin reductase-like, C-terminal NADP-linked domain"/>
    <property type="match status" value="1"/>
</dbReference>
<evidence type="ECO:0000256" key="3">
    <source>
        <dbReference type="ARBA" id="ARBA00022714"/>
    </source>
</evidence>
<keyword evidence="3" id="KW-0001">2Fe-2S</keyword>
<dbReference type="RefSeq" id="WP_246005128.1">
    <property type="nucleotide sequence ID" value="NZ_FOIX01000004.1"/>
</dbReference>
<reference evidence="10 11" key="1">
    <citation type="submission" date="2018-12" db="EMBL/GenBank/DDBJ databases">
        <authorList>
            <consortium name="Pathogen Informatics"/>
        </authorList>
    </citation>
    <scope>NUCLEOTIDE SEQUENCE [LARGE SCALE GENOMIC DNA]</scope>
    <source>
        <strain evidence="10 11">NCTC13489</strain>
    </source>
</reference>
<dbReference type="GO" id="GO:0050660">
    <property type="term" value="F:flavin adenine dinucleotide binding"/>
    <property type="evidence" value="ECO:0007669"/>
    <property type="project" value="TreeGrafter"/>
</dbReference>
<dbReference type="InterPro" id="IPR017938">
    <property type="entry name" value="Riboflavin_synthase-like_b-brl"/>
</dbReference>
<dbReference type="PROSITE" id="PS51384">
    <property type="entry name" value="FAD_FR"/>
    <property type="match status" value="1"/>
</dbReference>
<dbReference type="Proteomes" id="UP000270036">
    <property type="component" value="Chromosome"/>
</dbReference>
<dbReference type="PANTHER" id="PTHR47354">
    <property type="entry name" value="NADH OXIDOREDUCTASE HCR"/>
    <property type="match status" value="1"/>
</dbReference>
<evidence type="ECO:0000256" key="8">
    <source>
        <dbReference type="ARBA" id="ARBA00023014"/>
    </source>
</evidence>
<dbReference type="SUPFAM" id="SSF63380">
    <property type="entry name" value="Riboflavin synthase domain-like"/>
    <property type="match status" value="1"/>
</dbReference>
<proteinExistence type="predicted"/>
<accession>A0A448NQP2</accession>
<evidence type="ECO:0000256" key="2">
    <source>
        <dbReference type="ARBA" id="ARBA00022630"/>
    </source>
</evidence>
<keyword evidence="2" id="KW-0285">Flavoprotein</keyword>
<evidence type="ECO:0000256" key="4">
    <source>
        <dbReference type="ARBA" id="ARBA00022723"/>
    </source>
</evidence>
<dbReference type="InterPro" id="IPR017927">
    <property type="entry name" value="FAD-bd_FR_type"/>
</dbReference>
<dbReference type="GO" id="GO:0051213">
    <property type="term" value="F:dioxygenase activity"/>
    <property type="evidence" value="ECO:0007669"/>
    <property type="project" value="UniProtKB-KW"/>
</dbReference>
<evidence type="ECO:0000256" key="6">
    <source>
        <dbReference type="ARBA" id="ARBA00023002"/>
    </source>
</evidence>
<feature type="domain" description="FAD-binding FR-type" evidence="9">
    <location>
        <begin position="47"/>
        <end position="148"/>
    </location>
</feature>